<dbReference type="PANTHER" id="PTHR36578">
    <property type="entry name" value="CHROMOSOME 15, WHOLE GENOME SHOTGUN SEQUENCE"/>
    <property type="match status" value="1"/>
</dbReference>
<reference evidence="2 3" key="1">
    <citation type="submission" date="2024-09" db="EMBL/GenBank/DDBJ databases">
        <title>T2T genomes of carrot and Alternaria dauci and their utility for understanding host-pathogen interaction during carrot leaf blight disease.</title>
        <authorList>
            <person name="Liu W."/>
            <person name="Xu S."/>
            <person name="Ou C."/>
            <person name="Liu X."/>
            <person name="Zhuang F."/>
            <person name="Deng X.W."/>
        </authorList>
    </citation>
    <scope>NUCLEOTIDE SEQUENCE [LARGE SCALE GENOMIC DNA]</scope>
    <source>
        <strain evidence="2 3">A2016</strain>
    </source>
</reference>
<dbReference type="GeneID" id="96081688"/>
<accession>A0ABR3UXF0</accession>
<proteinExistence type="predicted"/>
<evidence type="ECO:0000313" key="3">
    <source>
        <dbReference type="Proteomes" id="UP001578633"/>
    </source>
</evidence>
<evidence type="ECO:0000313" key="2">
    <source>
        <dbReference type="EMBL" id="KAL1801024.1"/>
    </source>
</evidence>
<protein>
    <submittedName>
        <fullName evidence="2">Uncharacterized protein</fullName>
    </submittedName>
</protein>
<dbReference type="EMBL" id="JBHGVX010000001">
    <property type="protein sequence ID" value="KAL1801024.1"/>
    <property type="molecule type" value="Genomic_DNA"/>
</dbReference>
<feature type="transmembrane region" description="Helical" evidence="1">
    <location>
        <begin position="284"/>
        <end position="304"/>
    </location>
</feature>
<dbReference type="PANTHER" id="PTHR36578:SF1">
    <property type="entry name" value="APPLE DOMAIN-CONTAINING PROTEIN"/>
    <property type="match status" value="1"/>
</dbReference>
<keyword evidence="1" id="KW-1133">Transmembrane helix</keyword>
<comment type="caution">
    <text evidence="2">The sequence shown here is derived from an EMBL/GenBank/DDBJ whole genome shotgun (WGS) entry which is preliminary data.</text>
</comment>
<dbReference type="RefSeq" id="XP_069311608.1">
    <property type="nucleotide sequence ID" value="XM_069446649.1"/>
</dbReference>
<sequence length="306" mass="32828">MLNTTSLGVLAATLNVANISTFTGMMITTTATPVIATVTSTISLPTASTNSTSSILTSVGSLQTLPSKPIQNTQGDCRPQAPGYGPVPEEDNASSFYTSPLIRTPALEATTPPDYARAFRAANASYVGTNYLGYHELETYSPTECASKCRMWGASGMEFEPEVTSTTLFPDESGSSTIPTSTPTPRAQMCNSFNIYFERSPSINLGERCQDADSRTIIKCALWGEGNMRKDGATNTGYKNWDFEVVIAGSNGYVLGAEKQKEYEEDVKTSEGEKSAKLDMVAALMERFVVGAALPFLIAVVMGFRV</sequence>
<name>A0ABR3UXF0_9PLEO</name>
<gene>
    <name evidence="2" type="ORF">ACET3X_001366</name>
</gene>
<evidence type="ECO:0000256" key="1">
    <source>
        <dbReference type="SAM" id="Phobius"/>
    </source>
</evidence>
<keyword evidence="1" id="KW-0812">Transmembrane</keyword>
<organism evidence="2 3">
    <name type="scientific">Alternaria dauci</name>
    <dbReference type="NCBI Taxonomy" id="48095"/>
    <lineage>
        <taxon>Eukaryota</taxon>
        <taxon>Fungi</taxon>
        <taxon>Dikarya</taxon>
        <taxon>Ascomycota</taxon>
        <taxon>Pezizomycotina</taxon>
        <taxon>Dothideomycetes</taxon>
        <taxon>Pleosporomycetidae</taxon>
        <taxon>Pleosporales</taxon>
        <taxon>Pleosporineae</taxon>
        <taxon>Pleosporaceae</taxon>
        <taxon>Alternaria</taxon>
        <taxon>Alternaria sect. Porri</taxon>
    </lineage>
</organism>
<dbReference type="Proteomes" id="UP001578633">
    <property type="component" value="Chromosome 1"/>
</dbReference>
<keyword evidence="3" id="KW-1185">Reference proteome</keyword>
<keyword evidence="1" id="KW-0472">Membrane</keyword>